<dbReference type="AlphaFoldDB" id="A0A3M7QQ33"/>
<evidence type="ECO:0000313" key="2">
    <source>
        <dbReference type="EMBL" id="RNA13319.1"/>
    </source>
</evidence>
<organism evidence="2 3">
    <name type="scientific">Brachionus plicatilis</name>
    <name type="common">Marine rotifer</name>
    <name type="synonym">Brachionus muelleri</name>
    <dbReference type="NCBI Taxonomy" id="10195"/>
    <lineage>
        <taxon>Eukaryota</taxon>
        <taxon>Metazoa</taxon>
        <taxon>Spiralia</taxon>
        <taxon>Gnathifera</taxon>
        <taxon>Rotifera</taxon>
        <taxon>Eurotatoria</taxon>
        <taxon>Monogononta</taxon>
        <taxon>Pseudotrocha</taxon>
        <taxon>Ploima</taxon>
        <taxon>Brachionidae</taxon>
        <taxon>Brachionus</taxon>
    </lineage>
</organism>
<name>A0A3M7QQ33_BRAPC</name>
<reference evidence="2 3" key="1">
    <citation type="journal article" date="2018" name="Sci. Rep.">
        <title>Genomic signatures of local adaptation to the degree of environmental predictability in rotifers.</title>
        <authorList>
            <person name="Franch-Gras L."/>
            <person name="Hahn C."/>
            <person name="Garcia-Roger E.M."/>
            <person name="Carmona M.J."/>
            <person name="Serra M."/>
            <person name="Gomez A."/>
        </authorList>
    </citation>
    <scope>NUCLEOTIDE SEQUENCE [LARGE SCALE GENOMIC DNA]</scope>
    <source>
        <strain evidence="2">HYR1</strain>
    </source>
</reference>
<proteinExistence type="predicted"/>
<dbReference type="Proteomes" id="UP000276133">
    <property type="component" value="Unassembled WGS sequence"/>
</dbReference>
<gene>
    <name evidence="2" type="ORF">BpHYR1_004270</name>
</gene>
<evidence type="ECO:0000313" key="3">
    <source>
        <dbReference type="Proteomes" id="UP000276133"/>
    </source>
</evidence>
<feature type="compositionally biased region" description="Basic and acidic residues" evidence="1">
    <location>
        <begin position="1"/>
        <end position="24"/>
    </location>
</feature>
<accession>A0A3M7QQ33</accession>
<sequence>MIEQPEHPPDENPRNDCPPKEFTKHHTHHSLVNQPMEMLLSVDNHSQDSHQVDVLCTHAVKKIIKQETMTEFLKCGLNQFFFLLKAALEKI</sequence>
<protein>
    <submittedName>
        <fullName evidence="2">Uncharacterized protein</fullName>
    </submittedName>
</protein>
<feature type="region of interest" description="Disordered" evidence="1">
    <location>
        <begin position="1"/>
        <end position="28"/>
    </location>
</feature>
<keyword evidence="3" id="KW-1185">Reference proteome</keyword>
<evidence type="ECO:0000256" key="1">
    <source>
        <dbReference type="SAM" id="MobiDB-lite"/>
    </source>
</evidence>
<comment type="caution">
    <text evidence="2">The sequence shown here is derived from an EMBL/GenBank/DDBJ whole genome shotgun (WGS) entry which is preliminary data.</text>
</comment>
<dbReference type="EMBL" id="REGN01005448">
    <property type="protein sequence ID" value="RNA13319.1"/>
    <property type="molecule type" value="Genomic_DNA"/>
</dbReference>